<keyword evidence="3" id="KW-1185">Reference proteome</keyword>
<gene>
    <name evidence="2" type="ORF">PGTG_06789</name>
</gene>
<dbReference type="RefSeq" id="XP_003325252.2">
    <property type="nucleotide sequence ID" value="XM_003325204.2"/>
</dbReference>
<feature type="compositionally biased region" description="Acidic residues" evidence="1">
    <location>
        <begin position="96"/>
        <end position="115"/>
    </location>
</feature>
<accession>E3K961</accession>
<evidence type="ECO:0008006" key="4">
    <source>
        <dbReference type="Google" id="ProtNLM"/>
    </source>
</evidence>
<dbReference type="SUPFAM" id="SSF53098">
    <property type="entry name" value="Ribonuclease H-like"/>
    <property type="match status" value="1"/>
</dbReference>
<feature type="compositionally biased region" description="Basic and acidic residues" evidence="1">
    <location>
        <begin position="116"/>
        <end position="129"/>
    </location>
</feature>
<dbReference type="AlphaFoldDB" id="E3K961"/>
<feature type="compositionally biased region" description="Low complexity" evidence="1">
    <location>
        <begin position="135"/>
        <end position="144"/>
    </location>
</feature>
<reference evidence="3" key="2">
    <citation type="journal article" date="2011" name="Proc. Natl. Acad. Sci. U.S.A.">
        <title>Obligate biotrophy features unraveled by the genomic analysis of rust fungi.</title>
        <authorList>
            <person name="Duplessis S."/>
            <person name="Cuomo C.A."/>
            <person name="Lin Y.-C."/>
            <person name="Aerts A."/>
            <person name="Tisserant E."/>
            <person name="Veneault-Fourrey C."/>
            <person name="Joly D.L."/>
            <person name="Hacquard S."/>
            <person name="Amselem J."/>
            <person name="Cantarel B.L."/>
            <person name="Chiu R."/>
            <person name="Coutinho P.M."/>
            <person name="Feau N."/>
            <person name="Field M."/>
            <person name="Frey P."/>
            <person name="Gelhaye E."/>
            <person name="Goldberg J."/>
            <person name="Grabherr M.G."/>
            <person name="Kodira C.D."/>
            <person name="Kohler A."/>
            <person name="Kuees U."/>
            <person name="Lindquist E.A."/>
            <person name="Lucas S.M."/>
            <person name="Mago R."/>
            <person name="Mauceli E."/>
            <person name="Morin E."/>
            <person name="Murat C."/>
            <person name="Pangilinan J.L."/>
            <person name="Park R."/>
            <person name="Pearson M."/>
            <person name="Quesneville H."/>
            <person name="Rouhier N."/>
            <person name="Sakthikumar S."/>
            <person name="Salamov A.A."/>
            <person name="Schmutz J."/>
            <person name="Selles B."/>
            <person name="Shapiro H."/>
            <person name="Tanguay P."/>
            <person name="Tuskan G.A."/>
            <person name="Henrissat B."/>
            <person name="Van de Peer Y."/>
            <person name="Rouze P."/>
            <person name="Ellis J.G."/>
            <person name="Dodds P.N."/>
            <person name="Schein J.E."/>
            <person name="Zhong S."/>
            <person name="Hamelin R.C."/>
            <person name="Grigoriev I.V."/>
            <person name="Szabo L.J."/>
            <person name="Martin F."/>
        </authorList>
    </citation>
    <scope>NUCLEOTIDE SEQUENCE [LARGE SCALE GENOMIC DNA]</scope>
    <source>
        <strain evidence="3">CRL 75-36-700-3 / race SCCL</strain>
    </source>
</reference>
<reference key="1">
    <citation type="submission" date="2007-01" db="EMBL/GenBank/DDBJ databases">
        <title>The Genome Sequence of Puccinia graminis f. sp. tritici Strain CRL 75-36-700-3.</title>
        <authorList>
            <consortium name="The Broad Institute Genome Sequencing Platform"/>
            <person name="Birren B."/>
            <person name="Lander E."/>
            <person name="Galagan J."/>
            <person name="Nusbaum C."/>
            <person name="Devon K."/>
            <person name="Cuomo C."/>
            <person name="Jaffe D."/>
            <person name="Butler J."/>
            <person name="Alvarez P."/>
            <person name="Gnerre S."/>
            <person name="Grabherr M."/>
            <person name="Mauceli E."/>
            <person name="Brockman W."/>
            <person name="Young S."/>
            <person name="LaButti K."/>
            <person name="Sykes S."/>
            <person name="DeCaprio D."/>
            <person name="Crawford M."/>
            <person name="Koehrsen M."/>
            <person name="Engels R."/>
            <person name="Montgomery P."/>
            <person name="Pearson M."/>
            <person name="Howarth C."/>
            <person name="Larson L."/>
            <person name="White J."/>
            <person name="Zeng Q."/>
            <person name="Kodira C."/>
            <person name="Yandava C."/>
            <person name="Alvarado L."/>
            <person name="O'Leary S."/>
            <person name="Szabo L."/>
            <person name="Dean R."/>
            <person name="Schein J."/>
        </authorList>
    </citation>
    <scope>NUCLEOTIDE SEQUENCE</scope>
    <source>
        <strain>CRL 75-36-700-3</strain>
    </source>
</reference>
<dbReference type="HOGENOM" id="CLU_009635_0_0_1"/>
<dbReference type="PANTHER" id="PTHR47501:SF5">
    <property type="entry name" value="HAT C-TERMINAL DIMERISATION DOMAIN-CONTAINING PROTEIN"/>
    <property type="match status" value="1"/>
</dbReference>
<dbReference type="VEuPathDB" id="FungiDB:PGTG_06789"/>
<evidence type="ECO:0000256" key="1">
    <source>
        <dbReference type="SAM" id="MobiDB-lite"/>
    </source>
</evidence>
<proteinExistence type="predicted"/>
<dbReference type="InParanoid" id="E3K961"/>
<dbReference type="EMBL" id="DS178276">
    <property type="protein sequence ID" value="EFP80833.2"/>
    <property type="molecule type" value="Genomic_DNA"/>
</dbReference>
<dbReference type="KEGG" id="pgr:PGTG_06789"/>
<dbReference type="GeneID" id="10539855"/>
<dbReference type="PANTHER" id="PTHR47501">
    <property type="entry name" value="TRANSPOSASE-RELATED"/>
    <property type="match status" value="1"/>
</dbReference>
<evidence type="ECO:0000313" key="2">
    <source>
        <dbReference type="EMBL" id="EFP80833.2"/>
    </source>
</evidence>
<feature type="region of interest" description="Disordered" evidence="1">
    <location>
        <begin position="89"/>
        <end position="144"/>
    </location>
</feature>
<dbReference type="OrthoDB" id="2506775at2759"/>
<sequence>MAETMHSKLCSLEGTEDLEWDYNTMHIKCFCHKMALVVDAGLTELGIKAPPPPKIKKAFLGSFPYSTAMAPITEAEEEKTTANQMVYESDCNDNSNTEDSDDDEIDMVEEDEESEAVEKGVPEKNEKAGGKNKNKSAANRNQSNELNELTKALDFVVKKITSSYAWRQEFDQCSKGKDLKGLIAGYGICWNIKYQSRMCAYNVIDAMLQDEYVKYQDQTSRLSHKENRKKLGHFKEIQFMAKEWRMIDELNKELEVRGKLLNFYSFLKILNNLSFDQPFDRLIKIMEGDGPTGAFVLPNYYQIIKDLKKKEDGCDQGHTLHPMYIKMIEKLQTYQDKALKCETLVMATLLHPSFRLNLFTHCWPESADMAKKLLERHFKKRDKLLQKRKEDNNKISQKKPETVDEDNIFELFNAAKIEESKELEVYVKNMD</sequence>
<protein>
    <recommendedName>
        <fullName evidence="4">hAT-like transposase RNase-H fold domain-containing protein</fullName>
    </recommendedName>
</protein>
<dbReference type="Proteomes" id="UP000008783">
    <property type="component" value="Unassembled WGS sequence"/>
</dbReference>
<name>E3K961_PUCGT</name>
<dbReference type="InterPro" id="IPR012337">
    <property type="entry name" value="RNaseH-like_sf"/>
</dbReference>
<evidence type="ECO:0000313" key="3">
    <source>
        <dbReference type="Proteomes" id="UP000008783"/>
    </source>
</evidence>
<organism evidence="2 3">
    <name type="scientific">Puccinia graminis f. sp. tritici (strain CRL 75-36-700-3 / race SCCL)</name>
    <name type="common">Black stem rust fungus</name>
    <dbReference type="NCBI Taxonomy" id="418459"/>
    <lineage>
        <taxon>Eukaryota</taxon>
        <taxon>Fungi</taxon>
        <taxon>Dikarya</taxon>
        <taxon>Basidiomycota</taxon>
        <taxon>Pucciniomycotina</taxon>
        <taxon>Pucciniomycetes</taxon>
        <taxon>Pucciniales</taxon>
        <taxon>Pucciniaceae</taxon>
        <taxon>Puccinia</taxon>
    </lineage>
</organism>